<dbReference type="InterPro" id="IPR000008">
    <property type="entry name" value="C2_dom"/>
</dbReference>
<accession>A0A9P7V4V9</accession>
<dbReference type="Gene3D" id="2.60.40.150">
    <property type="entry name" value="C2 domain"/>
    <property type="match status" value="1"/>
</dbReference>
<dbReference type="PRINTS" id="PR00390">
    <property type="entry name" value="PHPHLIPASEC"/>
</dbReference>
<organism evidence="11 12">
    <name type="scientific">Scheffersomyces spartinae</name>
    <dbReference type="NCBI Taxonomy" id="45513"/>
    <lineage>
        <taxon>Eukaryota</taxon>
        <taxon>Fungi</taxon>
        <taxon>Dikarya</taxon>
        <taxon>Ascomycota</taxon>
        <taxon>Saccharomycotina</taxon>
        <taxon>Pichiomycetes</taxon>
        <taxon>Debaryomycetaceae</taxon>
        <taxon>Scheffersomyces</taxon>
    </lineage>
</organism>
<evidence type="ECO:0000256" key="5">
    <source>
        <dbReference type="ARBA" id="ARBA00023224"/>
    </source>
</evidence>
<dbReference type="Pfam" id="PF00387">
    <property type="entry name" value="PI-PLC-Y"/>
    <property type="match status" value="1"/>
</dbReference>
<dbReference type="InterPro" id="IPR011993">
    <property type="entry name" value="PH-like_dom_sf"/>
</dbReference>
<evidence type="ECO:0000259" key="9">
    <source>
        <dbReference type="PROSITE" id="PS50004"/>
    </source>
</evidence>
<dbReference type="SUPFAM" id="SSF50729">
    <property type="entry name" value="PH domain-like"/>
    <property type="match status" value="1"/>
</dbReference>
<dbReference type="InterPro" id="IPR017946">
    <property type="entry name" value="PLC-like_Pdiesterase_TIM-brl"/>
</dbReference>
<gene>
    <name evidence="11" type="primary">PLC1</name>
    <name evidence="11" type="ORF">KQ657_003607</name>
</gene>
<evidence type="ECO:0000256" key="4">
    <source>
        <dbReference type="ARBA" id="ARBA00023098"/>
    </source>
</evidence>
<dbReference type="InterPro" id="IPR000909">
    <property type="entry name" value="PLipase_C_PInositol-sp_X_dom"/>
</dbReference>
<dbReference type="GO" id="GO:0051209">
    <property type="term" value="P:release of sequestered calcium ion into cytosol"/>
    <property type="evidence" value="ECO:0007669"/>
    <property type="project" value="TreeGrafter"/>
</dbReference>
<keyword evidence="2 7" id="KW-0378">Hydrolase</keyword>
<evidence type="ECO:0000256" key="7">
    <source>
        <dbReference type="RuleBase" id="RU361133"/>
    </source>
</evidence>
<evidence type="ECO:0000259" key="10">
    <source>
        <dbReference type="PROSITE" id="PS50008"/>
    </source>
</evidence>
<dbReference type="Pfam" id="PF00388">
    <property type="entry name" value="PI-PLC-X"/>
    <property type="match status" value="1"/>
</dbReference>
<keyword evidence="4 7" id="KW-0443">Lipid metabolism</keyword>
<evidence type="ECO:0000256" key="2">
    <source>
        <dbReference type="ARBA" id="ARBA00022801"/>
    </source>
</evidence>
<evidence type="ECO:0000256" key="6">
    <source>
        <dbReference type="ARBA" id="ARBA00059664"/>
    </source>
</evidence>
<dbReference type="GO" id="GO:0048015">
    <property type="term" value="P:phosphatidylinositol-mediated signaling"/>
    <property type="evidence" value="ECO:0007669"/>
    <property type="project" value="TreeGrafter"/>
</dbReference>
<dbReference type="PANTHER" id="PTHR10336:SF36">
    <property type="entry name" value="1-PHOSPHATIDYLINOSITOL 4,5-BISPHOSPHATE PHOSPHODIESTERASE BETA-4"/>
    <property type="match status" value="1"/>
</dbReference>
<dbReference type="GO" id="GO:0016042">
    <property type="term" value="P:lipid catabolic process"/>
    <property type="evidence" value="ECO:0007669"/>
    <property type="project" value="UniProtKB-KW"/>
</dbReference>
<dbReference type="EC" id="3.1.4.11" evidence="7"/>
<feature type="domain" description="PI-PLC Y-box" evidence="10">
    <location>
        <begin position="579"/>
        <end position="695"/>
    </location>
</feature>
<evidence type="ECO:0000313" key="12">
    <source>
        <dbReference type="Proteomes" id="UP000790833"/>
    </source>
</evidence>
<dbReference type="PROSITE" id="PS50004">
    <property type="entry name" value="C2"/>
    <property type="match status" value="1"/>
</dbReference>
<dbReference type="InterPro" id="IPR001711">
    <property type="entry name" value="PLipase_C_Pinositol-sp_Y"/>
</dbReference>
<sequence length="880" mass="100624">MSYPAMDTNREAPLPKQNVFRYRSNSSKRDSVASEVSGESPFGAQRSTLQLEEESMFELDPLLDSQLTHYKIPQVMVNDGLPFTKVSHKSRKQIWLRVDASDFRFLYLKSENTSLASINSNGNAGRGGKIKSFGVEDIKAIASDRSASNFREELCISKEAAERWLTIIYYDHSKQILKTLHLIANSPHDLRKLLSVIESLITLRSVLAKKFFIDLKDVNTEVLVEDSREKRKFLTFNDVIKYSKRLNISISINYLKQLFDSVANVKEDSNDVPGIDFEEFKTFVQMLVKREAVEDLHNTHTSSSQGFNFDSFKAFITQEQKEVFSERKLESIFRNFAFAEEFDTNLSSINWTPESLNNFLLSKYSSPFKGFHETQKYFDHPLHHYFISSLHNTYLMGRQVAGDSSIEGYVRTLQRGCRCVEIDVWDGEYLTNDGEKEEGPVVSHGRTLTTTISFINVIKTIKRYAFVTSPYPVILSLELHCSSLNQLKMVEILQNVLGDALVSKCLDTYPELPSPASLKYKVLVKVKKLNSILEIQFGDSGGSSTTSTSFSEDSNSNSSGLNRKFSLKRKKAATVIAELSNLGCYLQGTKFRNFSLPESKTFNHIFSFGEKAINKMLKDPEKLASLDKHNRKFMSRVYPSGLRFSSSNFIPLIYWNHGCQMVATNWQTYDLGQQINESMFDAYDRMGYVLKPNELLKPVMKKTLRRTSSHRKTKFSINIISAHQLPKLSTNEKSTLDSNCQNEHQPGHYECGSIASPSVQLEFYGTDKLEWDKDSNSQSRTATIQQNGFNPVWNEEFKGTFTASHSFVFIRFMINSLSPNKSDEYQTIGLFVLKFDSLKQGYRYLPIYDLSGEEFLYSSLFVKIKYEDIEGKMGFHGLHR</sequence>
<dbReference type="PROSITE" id="PS50007">
    <property type="entry name" value="PIPLC_X_DOMAIN"/>
    <property type="match status" value="1"/>
</dbReference>
<dbReference type="InterPro" id="IPR001192">
    <property type="entry name" value="PI-PLC_fam"/>
</dbReference>
<dbReference type="InterPro" id="IPR011992">
    <property type="entry name" value="EF-hand-dom_pair"/>
</dbReference>
<dbReference type="SUPFAM" id="SSF47473">
    <property type="entry name" value="EF-hand"/>
    <property type="match status" value="1"/>
</dbReference>
<name>A0A9P7V4V9_9ASCO</name>
<dbReference type="RefSeq" id="XP_043046849.1">
    <property type="nucleotide sequence ID" value="XM_043194310.1"/>
</dbReference>
<dbReference type="SMART" id="SM00239">
    <property type="entry name" value="C2"/>
    <property type="match status" value="1"/>
</dbReference>
<dbReference type="Proteomes" id="UP000790833">
    <property type="component" value="Unassembled WGS sequence"/>
</dbReference>
<evidence type="ECO:0000256" key="8">
    <source>
        <dbReference type="SAM" id="MobiDB-lite"/>
    </source>
</evidence>
<dbReference type="AlphaFoldDB" id="A0A9P7V4V9"/>
<dbReference type="FunFam" id="3.20.20.190:FF:000039">
    <property type="entry name" value="Phosphoinositide phospholipase C"/>
    <property type="match status" value="1"/>
</dbReference>
<dbReference type="SMART" id="SM00149">
    <property type="entry name" value="PLCYc"/>
    <property type="match status" value="1"/>
</dbReference>
<comment type="function">
    <text evidence="6">The production of the second messenger molecules diacylglycerol (DAG) and inositol 1,4,5-trisphosphate (IP3) is mediated by activated phosphatidylinositol-specific phospholipase C enzymes.</text>
</comment>
<dbReference type="Gene3D" id="3.20.20.190">
    <property type="entry name" value="Phosphatidylinositol (PI) phosphodiesterase"/>
    <property type="match status" value="1"/>
</dbReference>
<dbReference type="GeneID" id="66116981"/>
<dbReference type="SUPFAM" id="SSF51695">
    <property type="entry name" value="PLC-like phosphodiesterases"/>
    <property type="match status" value="1"/>
</dbReference>
<feature type="region of interest" description="Disordered" evidence="8">
    <location>
        <begin position="1"/>
        <end position="44"/>
    </location>
</feature>
<proteinExistence type="predicted"/>
<dbReference type="SUPFAM" id="SSF49562">
    <property type="entry name" value="C2 domain (Calcium/lipid-binding domain, CaLB)"/>
    <property type="match status" value="1"/>
</dbReference>
<dbReference type="CDD" id="cd00275">
    <property type="entry name" value="C2_PLC_like"/>
    <property type="match status" value="1"/>
</dbReference>
<keyword evidence="5" id="KW-0807">Transducer</keyword>
<keyword evidence="3 7" id="KW-0442">Lipid degradation</keyword>
<dbReference type="PANTHER" id="PTHR10336">
    <property type="entry name" value="PHOSPHOINOSITIDE-SPECIFIC PHOSPHOLIPASE C FAMILY PROTEIN"/>
    <property type="match status" value="1"/>
</dbReference>
<reference evidence="11" key="1">
    <citation type="submission" date="2021-03" db="EMBL/GenBank/DDBJ databases">
        <authorList>
            <person name="Palmer J.M."/>
        </authorList>
    </citation>
    <scope>NUCLEOTIDE SEQUENCE</scope>
    <source>
        <strain evidence="11">ARV_011</strain>
    </source>
</reference>
<dbReference type="CDD" id="cd08598">
    <property type="entry name" value="PI-PLC1c_yeast"/>
    <property type="match status" value="1"/>
</dbReference>
<feature type="compositionally biased region" description="Low complexity" evidence="8">
    <location>
        <begin position="542"/>
        <end position="560"/>
    </location>
</feature>
<keyword evidence="12" id="KW-1185">Reference proteome</keyword>
<feature type="region of interest" description="Disordered" evidence="8">
    <location>
        <begin position="539"/>
        <end position="560"/>
    </location>
</feature>
<dbReference type="Gene3D" id="2.30.29.30">
    <property type="entry name" value="Pleckstrin-homology domain (PH domain)/Phosphotyrosine-binding domain (PTB)"/>
    <property type="match status" value="1"/>
</dbReference>
<comment type="caution">
    <text evidence="11">The sequence shown here is derived from an EMBL/GenBank/DDBJ whole genome shotgun (WGS) entry which is preliminary data.</text>
</comment>
<dbReference type="EMBL" id="JAHMUF010000036">
    <property type="protein sequence ID" value="KAG7191294.1"/>
    <property type="molecule type" value="Genomic_DNA"/>
</dbReference>
<dbReference type="SMART" id="SM00148">
    <property type="entry name" value="PLCXc"/>
    <property type="match status" value="1"/>
</dbReference>
<comment type="catalytic activity">
    <reaction evidence="1 7">
        <text>a 1,2-diacyl-sn-glycero-3-phospho-(1D-myo-inositol-4,5-bisphosphate) + H2O = 1D-myo-inositol 1,4,5-trisphosphate + a 1,2-diacyl-sn-glycerol + H(+)</text>
        <dbReference type="Rhea" id="RHEA:33179"/>
        <dbReference type="ChEBI" id="CHEBI:15377"/>
        <dbReference type="ChEBI" id="CHEBI:15378"/>
        <dbReference type="ChEBI" id="CHEBI:17815"/>
        <dbReference type="ChEBI" id="CHEBI:58456"/>
        <dbReference type="ChEBI" id="CHEBI:203600"/>
        <dbReference type="EC" id="3.1.4.11"/>
    </reaction>
</comment>
<dbReference type="Pfam" id="PF00168">
    <property type="entry name" value="C2"/>
    <property type="match status" value="1"/>
</dbReference>
<protein>
    <recommendedName>
        <fullName evidence="7">Phosphoinositide phospholipase C</fullName>
        <ecNumber evidence="7">3.1.4.11</ecNumber>
    </recommendedName>
</protein>
<evidence type="ECO:0000256" key="1">
    <source>
        <dbReference type="ARBA" id="ARBA00001195"/>
    </source>
</evidence>
<dbReference type="OrthoDB" id="269822at2759"/>
<dbReference type="PROSITE" id="PS50008">
    <property type="entry name" value="PIPLC_Y_DOMAIN"/>
    <property type="match status" value="1"/>
</dbReference>
<dbReference type="GO" id="GO:0004435">
    <property type="term" value="F:phosphatidylinositol-4,5-bisphosphate phospholipase C activity"/>
    <property type="evidence" value="ECO:0007669"/>
    <property type="project" value="UniProtKB-EC"/>
</dbReference>
<evidence type="ECO:0000256" key="3">
    <source>
        <dbReference type="ARBA" id="ARBA00022963"/>
    </source>
</evidence>
<evidence type="ECO:0000313" key="11">
    <source>
        <dbReference type="EMBL" id="KAG7191294.1"/>
    </source>
</evidence>
<dbReference type="InterPro" id="IPR035892">
    <property type="entry name" value="C2_domain_sf"/>
</dbReference>
<feature type="domain" description="C2" evidence="9">
    <location>
        <begin position="696"/>
        <end position="849"/>
    </location>
</feature>